<keyword evidence="3" id="KW-1185">Reference proteome</keyword>
<dbReference type="Gene3D" id="3.40.50.360">
    <property type="match status" value="1"/>
</dbReference>
<dbReference type="InterPro" id="IPR008254">
    <property type="entry name" value="Flavodoxin/NO_synth"/>
</dbReference>
<name>A0A1G6SJS3_9BACT</name>
<dbReference type="EMBL" id="FNAC01000017">
    <property type="protein sequence ID" value="SDD17119.1"/>
    <property type="molecule type" value="Genomic_DNA"/>
</dbReference>
<dbReference type="STRING" id="686796.SAMN04488104_101757"/>
<protein>
    <submittedName>
        <fullName evidence="2">NAD(P)H dehydrogenase (Quinone)</fullName>
    </submittedName>
</protein>
<dbReference type="Pfam" id="PF03358">
    <property type="entry name" value="FMN_red"/>
    <property type="match status" value="1"/>
</dbReference>
<feature type="domain" description="Flavodoxin-like" evidence="1">
    <location>
        <begin position="23"/>
        <end position="183"/>
    </location>
</feature>
<organism evidence="2 3">
    <name type="scientific">Algoriphagus faecimaris</name>
    <dbReference type="NCBI Taxonomy" id="686796"/>
    <lineage>
        <taxon>Bacteria</taxon>
        <taxon>Pseudomonadati</taxon>
        <taxon>Bacteroidota</taxon>
        <taxon>Cytophagia</taxon>
        <taxon>Cytophagales</taxon>
        <taxon>Cyclobacteriaceae</taxon>
        <taxon>Algoriphagus</taxon>
    </lineage>
</organism>
<evidence type="ECO:0000259" key="1">
    <source>
        <dbReference type="PROSITE" id="PS50902"/>
    </source>
</evidence>
<proteinExistence type="predicted"/>
<dbReference type="GO" id="GO:0010181">
    <property type="term" value="F:FMN binding"/>
    <property type="evidence" value="ECO:0007669"/>
    <property type="project" value="InterPro"/>
</dbReference>
<dbReference type="OrthoDB" id="9790745at2"/>
<sequence>MKKWLLLPILALIPIVGFSQESILVTYFSQSGSTRKMAEAIAEGISSENEVALLKPIHEVSQDDLLQAKAIIVGSPVYNGNPPPELLTFINSWPFEGRPLKDKIGAAFSTGGGISIGEEAVLHSIHRAMLIHGMLIIGGEEVEAAFGASAVTDEGPFDGIDPIFLLKAKGLGVRVALWLKKIH</sequence>
<reference evidence="3" key="1">
    <citation type="submission" date="2016-10" db="EMBL/GenBank/DDBJ databases">
        <authorList>
            <person name="Varghese N."/>
            <person name="Submissions S."/>
        </authorList>
    </citation>
    <scope>NUCLEOTIDE SEQUENCE [LARGE SCALE GENOMIC DNA]</scope>
    <source>
        <strain evidence="3">DSM 23095</strain>
    </source>
</reference>
<dbReference type="SUPFAM" id="SSF52218">
    <property type="entry name" value="Flavoproteins"/>
    <property type="match status" value="1"/>
</dbReference>
<dbReference type="RefSeq" id="WP_087939268.1">
    <property type="nucleotide sequence ID" value="NZ_FNAC01000017.1"/>
</dbReference>
<dbReference type="GO" id="GO:0016491">
    <property type="term" value="F:oxidoreductase activity"/>
    <property type="evidence" value="ECO:0007669"/>
    <property type="project" value="InterPro"/>
</dbReference>
<accession>A0A1G6SJS3</accession>
<dbReference type="InterPro" id="IPR005025">
    <property type="entry name" value="FMN_Rdtase-like_dom"/>
</dbReference>
<evidence type="ECO:0000313" key="2">
    <source>
        <dbReference type="EMBL" id="SDD17119.1"/>
    </source>
</evidence>
<dbReference type="Proteomes" id="UP000199060">
    <property type="component" value="Unassembled WGS sequence"/>
</dbReference>
<dbReference type="PROSITE" id="PS50902">
    <property type="entry name" value="FLAVODOXIN_LIKE"/>
    <property type="match status" value="1"/>
</dbReference>
<evidence type="ECO:0000313" key="3">
    <source>
        <dbReference type="Proteomes" id="UP000199060"/>
    </source>
</evidence>
<gene>
    <name evidence="2" type="ORF">SAMN04488104_101757</name>
</gene>
<dbReference type="InterPro" id="IPR029039">
    <property type="entry name" value="Flavoprotein-like_sf"/>
</dbReference>
<dbReference type="AlphaFoldDB" id="A0A1G6SJS3"/>